<feature type="compositionally biased region" description="Basic and acidic residues" evidence="2">
    <location>
        <begin position="5399"/>
        <end position="5423"/>
    </location>
</feature>
<evidence type="ECO:0000313" key="4">
    <source>
        <dbReference type="EMBL" id="KAK2152896.1"/>
    </source>
</evidence>
<protein>
    <recommendedName>
        <fullName evidence="3">Chitin-binding type-2 domain-containing protein</fullName>
    </recommendedName>
</protein>
<dbReference type="Proteomes" id="UP001208570">
    <property type="component" value="Unassembled WGS sequence"/>
</dbReference>
<evidence type="ECO:0000259" key="3">
    <source>
        <dbReference type="PROSITE" id="PS50940"/>
    </source>
</evidence>
<dbReference type="PANTHER" id="PTHR46104:SF1">
    <property type="entry name" value="GENE 9195-RELATED"/>
    <property type="match status" value="1"/>
</dbReference>
<feature type="compositionally biased region" description="Basic and acidic residues" evidence="2">
    <location>
        <begin position="4928"/>
        <end position="4954"/>
    </location>
</feature>
<keyword evidence="1" id="KW-0175">Coiled coil</keyword>
<feature type="region of interest" description="Disordered" evidence="2">
    <location>
        <begin position="4918"/>
        <end position="4954"/>
    </location>
</feature>
<dbReference type="InterPro" id="IPR009030">
    <property type="entry name" value="Growth_fac_rcpt_cys_sf"/>
</dbReference>
<feature type="region of interest" description="Disordered" evidence="2">
    <location>
        <begin position="5308"/>
        <end position="5330"/>
    </location>
</feature>
<feature type="region of interest" description="Disordered" evidence="2">
    <location>
        <begin position="5381"/>
        <end position="5429"/>
    </location>
</feature>
<comment type="caution">
    <text evidence="4">The sequence shown here is derived from an EMBL/GenBank/DDBJ whole genome shotgun (WGS) entry which is preliminary data.</text>
</comment>
<evidence type="ECO:0000256" key="1">
    <source>
        <dbReference type="SAM" id="Coils"/>
    </source>
</evidence>
<feature type="domain" description="Chitin-binding type-2" evidence="3">
    <location>
        <begin position="2401"/>
        <end position="2460"/>
    </location>
</feature>
<feature type="compositionally biased region" description="Basic and acidic residues" evidence="2">
    <location>
        <begin position="4635"/>
        <end position="4653"/>
    </location>
</feature>
<reference evidence="4" key="1">
    <citation type="journal article" date="2023" name="Mol. Biol. Evol.">
        <title>Third-Generation Sequencing Reveals the Adaptive Role of the Epigenome in Three Deep-Sea Polychaetes.</title>
        <authorList>
            <person name="Perez M."/>
            <person name="Aroh O."/>
            <person name="Sun Y."/>
            <person name="Lan Y."/>
            <person name="Juniper S.K."/>
            <person name="Young C.R."/>
            <person name="Angers B."/>
            <person name="Qian P.Y."/>
        </authorList>
    </citation>
    <scope>NUCLEOTIDE SEQUENCE</scope>
    <source>
        <strain evidence="4">P08H-3</strain>
    </source>
</reference>
<dbReference type="PROSITE" id="PS50940">
    <property type="entry name" value="CHIT_BIND_II"/>
    <property type="match status" value="1"/>
</dbReference>
<evidence type="ECO:0000256" key="2">
    <source>
        <dbReference type="SAM" id="MobiDB-lite"/>
    </source>
</evidence>
<dbReference type="Gene3D" id="2.10.50.10">
    <property type="entry name" value="Tumor Necrosis Factor Receptor, subunit A, domain 2"/>
    <property type="match status" value="14"/>
</dbReference>
<feature type="coiled-coil region" evidence="1">
    <location>
        <begin position="4424"/>
        <end position="4476"/>
    </location>
</feature>
<feature type="region of interest" description="Disordered" evidence="2">
    <location>
        <begin position="4635"/>
        <end position="4662"/>
    </location>
</feature>
<dbReference type="GO" id="GO:0005576">
    <property type="term" value="C:extracellular region"/>
    <property type="evidence" value="ECO:0007669"/>
    <property type="project" value="InterPro"/>
</dbReference>
<evidence type="ECO:0000313" key="5">
    <source>
        <dbReference type="Proteomes" id="UP001208570"/>
    </source>
</evidence>
<organism evidence="4 5">
    <name type="scientific">Paralvinella palmiformis</name>
    <dbReference type="NCBI Taxonomy" id="53620"/>
    <lineage>
        <taxon>Eukaryota</taxon>
        <taxon>Metazoa</taxon>
        <taxon>Spiralia</taxon>
        <taxon>Lophotrochozoa</taxon>
        <taxon>Annelida</taxon>
        <taxon>Polychaeta</taxon>
        <taxon>Sedentaria</taxon>
        <taxon>Canalipalpata</taxon>
        <taxon>Terebellida</taxon>
        <taxon>Terebelliformia</taxon>
        <taxon>Alvinellidae</taxon>
        <taxon>Paralvinella</taxon>
    </lineage>
</organism>
<dbReference type="SUPFAM" id="SSF57184">
    <property type="entry name" value="Growth factor receptor domain"/>
    <property type="match status" value="13"/>
</dbReference>
<sequence>MTGAPCITNHYCPEGTADPLPCPDGTYMTDTHADQCLPCPGGHYCTTGGTPESCPAGYFCPEGTGEVWQSCPTGTFSTAVGLYNDSQCTSCTPGSYCASPNATTVTGDCSAGYYCVEGSDTPTPDNNYKGTAGPCPTGHYCPSITSVPLKCPRGTYSNVTRLRQSSECEPCDYGMYCGDDGLTSPTGECWAGFFCLRRSQTPNNPVVDATGGPCPMGHYCHNGTSYPLGCPPGTYNPTTGLSACLTCPVGYFCPENSTDYSIYPCPTGHYCPAGTSHATEYPCDLGYYNNYTGKGAKSDCIPCEPRMYCATPGLSYPTGLCAEGWYCSRGAWSDRPITLGNATTNDTCFCPSDVTGGKCQPGEFCPVGSHAPLPCTPGHYCDRTELASNVGPCSAGHYCTLGAWRPDPLDGTTGDLCPKGHYCPEATAVPNPCPPGSFSNATGNQAVGDCLPCTPGYYCDSQGLETPTSICDSGYYCPGGQNSSAPSEFQCTPGHYCPAGSSALFSCTSGSYSDDYGAVSCKICPAGYYCDGTLLNDTFCSHGVQNPQPCPQGHYCPVGTRYAQEYKCPNGTFSNRTQLEVVSDCMPCLPGYFCDQEGLSEASGPCSAGFYCIGGASSSKPEDGLSGDFCSGYGNVVPDGNCSTRYFCSHNASVAAPTDGITGDECPVGHYCPLGSPQPIPCEPGTYADTTLNEECSICTPGHYCITGSNPAPCPAGFYCPVGTGYVWQPCPVGTYSSATGLSNATECSLCPGGYYCDQPNATSPTGYCEPGYYCRYGSDVSRPTSGTASGDAGICPVGYYCEVMSTEPKPCPPGTFSNVTGIESLSSCQPCLDGHGCETPHLEYPTGLCNPGYYCSSGSNSTRPEEVTSIGGPCPAGTYCPTGSAAPIDCDPGMYNPISQQSQCIPCAAGYYCEARATAQLDCPRGYYCPNNTAFANQFPCNNGTFNNLTNSQDENACQLCTPGYYCPAEGLPEPAGKCAPGWYCTIASWSNKPIGPLGGKCTAGSYCPEGSDAPQPCDPGMYCQMDELAAVSGPCLAGYYCNGSTILPNPVNETTGDVCPKGHYCPTGSTYPTPCEPSYYTDRFGNQNESNCLLCTAGMYCSGYGRDLPNGPCDEGWFCPEGMTVPQPPGKQCLAGHKCPQGSPDQATCPSGYYQPNVGQGDCLLCPGGLYCDQNEAIAEKQSGLSAPSNGVVIPKVCLPGFYCPNGTTTARQYPCPVGTYSNTSNLESLEECRPCPEGYYCEAENITVPTGVCTPGFYCVLSAVSPTPSNMTEGGGPCPQGTWCPEGSSWPQPCPKGTFGDRSELPSLADCTFCPPGEYCAQSSLSVPSGACLAGFYCTNGSQEANPIAQSYGDECPSGHYCPGHSYEPKPCPAGTYQPYTRMTNDSTCLICDPGKYCNSTGQSAVSGDCYEGFYCSGGASSPAPMDGQTGNICPAGSYCPVGSPTHYYCPNGTYTNHTGAGQCYDCPEGFFCTNRDRADRCPMGYYCPETTGADIQPCPVGTYSPIAGIRQESECTQCPGGLYCAMPALTAPSGNCSAGYYCRTGVNTKTPSGNHTGDGGECYIGHYCPEGSPEPIPCEPGSYSDSTTQASCTTCPAGHYCPTNSTAYTTQVCPAGYYCPADDGSNSPRGNCTSGWYCSGGSYMAEPIAANASCQDCYCPDANLTGGRCAPGTYCPSGSSHPTLCDGGSYCGTYGLSTPSAPCDAGYFCDGGEVLPNPATGTMSSVWGATNITYCIPCTAGYYCSGPSNTNETGPCSPGFYCPPGQKTDAPGEYNCSVGHHCPTGSADPVTCPAGYYQDEIMQISCKDCPLGRYCDPVEAGGGVVTPSHCPPGSYCPLNSLSRLHHPCPPGLTSPSGNCSVGYYCSLAAIVPNPTSETFGDICPIGHYCPEGNTGTNMELCPVGTYGPVEMLANASECTPCDGGYYCGLAGATNVTGQCYDGYWCDVGVDIPAPDSSHTGVGGPCPEGSYCPQGSSSPTGCPPGTFTNRTHQAVCEPCPPGYYCTSGVTTFMYTPCPTGAYCPEGTKTPFEHSCPPGTYNNRTHASSSYDCLPCPAGMFCDGSGLPEPTGKCSEGWFCARGAFTDKPSPVSNDTSQYSIEGTYCPLGSSQRVPCPRGKYCSQHALAAPSGDCEAGYYCNGSAIVSNPAPCSPGYYCPEDAEGGINITDCKQCTSGSYCEQYGLAAPNGPCHAGYYCPGGQYAARPVEYACSPGHFCLEGSWNETGCPSGTYQPHWKQSSCDQCPAGSYCKAFGDYEVLDDLNATDYGNYSRYRSYRGVSVPLTCLPGSYCPSGTKHEKQYLCPAGTYRNTEPTGQCAAGYYCTLSAHNATPTDDTTGNICPAGLYCMEGSVMGDGCPKGTFSNMPGLKNATQCQDCLPGYYCGQTGLTAVSGTCWAGFYCTGGNEVPNPTSCTAGYYCPNGTAVPKACPPGTYLDTTGMKAIEDCLPCPSGFYCESYGQTNYTAECSEGFYCMSGANNSGPTDGVTGDVCPEGHYCTRGSPLPQPCGNGTFMNHTMASVCYVCPEGHYCVNRDRADPCGDYCDTAGSPEPHGECSAGFYCEYGVDTATPAANSGHKGTGAECPVGHYCPQGKHVCDQCPAGYYCEANTTDPYANPCPSGHYCPPGTSYAQEYPCWPGTYNGYGLAQNVTGCLLCPPGQYCEGYGRSAPNGNCSEGWYCTIGAYQAQPTNNDNSSSATGGRCYPGRYCPSGSAAPVTCTPGQYCGQYELSLPSGPCQPGYYCPGGQPVMNPPEYLCPSGHYCLEGSATPESCPNGTFSNTTGNTELSNCMPCTPGYYCAGVRLIEETGQCDPGYYCPGGQSTASPVEYVCPQGSECPTGSSQPTICPRGFYQAHEGQATCDDCPLGTYCDPYQLGNVSGIVSPVACPPGYFCPLQTEFATQNPCALGTFANVTHLTAQGLIHPDGLCAAGHYCVLGATGSSPINETWGYLCPEGRYCPQGTPSPVKCDRGTYQPELGKSTSTECIPCEPGYYCLTSGLTNVTAPCMAGYYCTRGAADPNPTDNTTGSICPVGFECPLGSSEPQHCANATYMNHTGAEACYTCPQGYYCINGDRADPCPQGYYCPVGTGSGYIPCPIVICPVGYYCPQSTEFGEQHPCPEGTYNNDTGVLDVSGCKDCPPGYYCEGVANIIPDGLCDEGFYCKGGAISRRPFDLGQLVNVSGSERQVTCDLSSNDTCFPLWDCVCSSFQMTTGGMCPPGYYCPIGSSSPVPCTPGNYCETSGDGNIVPDGLCDPGYYCPGGQDTASPGDLLCWKGYFCTGGTVMPEFCPNGTYQASEGRADCDLCPAGYYCDPVEGPVVDPTPCPSGFYCPQGTGMAYRFPCPVGTFGSSTHYSDISSCSACSPGYYCAQEDGLQGYACMPGFYCPRGATVPLGCEIGTYNSDYGQSNCTVCPEGMMCPDSNMTTPLPCQKGYYCPAASSPVPCPEGTFNNVTGISREDQCVYCSVGQYCQGVGSEVPTGGAKKAVPDPNSMFPKSGPCILGHYCPEGTQDFIACPIGMLRNATGGASEDDCYPCTGGYYCSNEGLSEPTALCQKGFYCPGPANISVPDPEEYICPRGSYCPDGSSQPVGCPPGQYQNNQGQWTCETCPAGFYCVNSTDPDPEPCTPHHYCPTGSNTPTQCPDGTVNNETLKAAINECLPCPSGKFCSSIPMDVLPDPVSGNCTVDTPCAGPCPAGFYCPKGAEMPIPCPEHTIRTDPGARMFNECLPCPAGYWCHAGNPVADKCPTGKYCEEGMGPTDCPRLHYRNTRGGKTLTDCHPCTPGYWCNTTGIADPSVNPCPVGHYCDEASEPNICPAGQMRPDPGAGSVDDCPLCRAGYYCPNDTINVMGIPCNETFECPLGTAMPMECREGRYCPEMTGEGIPCPAGYFCPNATGANPFICNYTEYCPPMSAHPQICPMGYMALPHAGLRVGITTSCLICPGGTYGNDTERRFCSPCLAGYYCPEGTRYGFENPCHPGFYCPANSSEPTPCPRGYYGKDKRASSAAQCYRCPANHYTEVEGQRSCKQCGSSAISVAGSSTCMCKGLNRAFHISDGSCRCKSNYIYYDETDTIQVDEDSDKDCQQIVKPRCTPGQMRSPATGTCFFATDSAIVESCTDKCSLNDASGTLDSNTARCVCDKYVHPDELCNPSCRDTTMPTLSFEVNLNDGTTALTVYNPETQQTTTTDLSQMFTMRRNTITQDQKLQVVNFWPDRIAGVVFRNAAEALRTIPDGTAEVPNPLICLELDELIIFRIWIAEDRSQSHYPVYIKDHLFNTNPDFDYGDFKQLQFYILETNVTYNSFAFQFTEPGSYVFADAQDLDRDLFVSVMDVGGSCPANEHRIQPSSPNSLVYFGVRPEREINEAPDWGLIIGLLVFLAACVLMKGTQLGERSSGDGAEMGESYESVGYKGEQLLEEFNVHVFYDKLEDQNLHLASQLARHRDDLQGFYSRICKQNRELKDLLNKLDLQKMEELERQRGEVAEHRLANSGAGDGLDANITYRFTGPGREAELMIVLKALIDKINSGNFKITPEMVSGIHGQNDLLRKQNAERLQLERALIEEEEKSLNEMLSNAELKRNKLIHDIGEKMAFKLQGDITDAEAATIISGHERELKDALHKLDSDRERQMASFREKLAERRQKRAQEMKNKHSQEAEEAGLPKPLPSADISAITVQGHEAFLHHLYAQESAKLAEAESAATMTKAEQEIRRLSEMMKDYLVRVALPQQKDELLKKQLHSEEEINQKMKHKHDKEVSELKKQIAKKRQHVLEKLQQQQEQERAEDGYAEDVDHMMTELSHKHQKAMEAREAELDAEEAGLVKEMTDSLCDEHITQVKMSHQDILNNLPAVSPAIDVALQQKLLDQYRQDSQNVDTELQHQKQRQIDDMKAKLALRRARMMAAEQQRAEELAARRFVDEQERQMAAASAQTSKDDALRQPEIKMGDKSSEEKALEKEQERINKELRERHRQELEKIAKTLDKEARLQEEKLLAELNNHREQMLREKANRQAAELQSRPDLTQEQVKALMASHAAELELMAEKLDADRQRQLMSLRDKMAAKRKRKMDDLRHKQEAEVTKEMLLQQKEMTEVQSKKVKEAEREAMREGIKENGEEDSDKVVQAVLAERQARELRDLDKHHAAEKKVMVGDALLKLNEKYDKLRDELQNRHDDELARLKAQGLSPEEYQLQRAQLLNRQQLEMGQLDQRQSQEQLEIERNALTDWELRYARAKLDLKEKHYKDFAEALRQFAPKHPSIQQAEAAARELDDIRKKLDVQRKEFEKQLKKEKKEFETGERRRLEEELKAYNHELEEEMAKEKQRHERNLEALNKRKEDMINDRKKKFEQSGANKEEQEQLLAAHKRDLQNLANRMEADKLRMQSNLKERLQKKREEKLAMKQQQVKENLDDVKHELAEKQKGEINRIKTDEVGTASD</sequence>
<feature type="coiled-coil region" evidence="1">
    <location>
        <begin position="4860"/>
        <end position="4902"/>
    </location>
</feature>
<dbReference type="InterPro" id="IPR002557">
    <property type="entry name" value="Chitin-bd_dom"/>
</dbReference>
<dbReference type="EMBL" id="JAODUP010000315">
    <property type="protein sequence ID" value="KAK2152896.1"/>
    <property type="molecule type" value="Genomic_DNA"/>
</dbReference>
<dbReference type="Pfam" id="PF07699">
    <property type="entry name" value="Ephrin_rec_like"/>
    <property type="match status" value="1"/>
</dbReference>
<feature type="coiled-coil region" evidence="1">
    <location>
        <begin position="4545"/>
        <end position="4580"/>
    </location>
</feature>
<dbReference type="PANTHER" id="PTHR46104">
    <property type="entry name" value="GENE 9195-RELATED-RELATED"/>
    <property type="match status" value="1"/>
</dbReference>
<gene>
    <name evidence="4" type="ORF">LSH36_315g03163</name>
</gene>
<dbReference type="GO" id="GO:0008061">
    <property type="term" value="F:chitin binding"/>
    <property type="evidence" value="ECO:0007669"/>
    <property type="project" value="InterPro"/>
</dbReference>
<keyword evidence="5" id="KW-1185">Reference proteome</keyword>
<accession>A0AAD9JH72</accession>
<feature type="compositionally biased region" description="Basic and acidic residues" evidence="2">
    <location>
        <begin position="5381"/>
        <end position="5391"/>
    </location>
</feature>
<dbReference type="InterPro" id="IPR011641">
    <property type="entry name" value="Tyr-kin_ephrin_A/B_rcpt-like"/>
</dbReference>
<proteinExistence type="predicted"/>
<dbReference type="SMART" id="SM01411">
    <property type="entry name" value="Ephrin_rec_like"/>
    <property type="match status" value="57"/>
</dbReference>
<name>A0AAD9JH72_9ANNE</name>
<feature type="coiled-coil region" evidence="1">
    <location>
        <begin position="4746"/>
        <end position="4781"/>
    </location>
</feature>